<proteinExistence type="predicted"/>
<dbReference type="AlphaFoldDB" id="A0AAE9GI74"/>
<protein>
    <submittedName>
        <fullName evidence="1">Uncharacterized protein</fullName>
    </submittedName>
</protein>
<sequence length="53" mass="6559">MKCFLRKRFKLRVNLALKFASCNDVLKRNLSNDPWRVRRLSYFERLVKLSEWL</sequence>
<evidence type="ECO:0000313" key="1">
    <source>
        <dbReference type="EMBL" id="UOG58437.1"/>
    </source>
</evidence>
<dbReference type="RefSeq" id="WP_243807805.1">
    <property type="nucleotide sequence ID" value="NZ_CP091953.1"/>
</dbReference>
<dbReference type="EMBL" id="CP091957">
    <property type="protein sequence ID" value="UOG58437.1"/>
    <property type="molecule type" value="Genomic_DNA"/>
</dbReference>
<accession>A0AAE9GI74</accession>
<dbReference type="Proteomes" id="UP000829829">
    <property type="component" value="Chromosome 1"/>
</dbReference>
<organism evidence="1 2">
    <name type="scientific">Leptospira noguchii</name>
    <dbReference type="NCBI Taxonomy" id="28182"/>
    <lineage>
        <taxon>Bacteria</taxon>
        <taxon>Pseudomonadati</taxon>
        <taxon>Spirochaetota</taxon>
        <taxon>Spirochaetia</taxon>
        <taxon>Leptospirales</taxon>
        <taxon>Leptospiraceae</taxon>
        <taxon>Leptospira</taxon>
    </lineage>
</organism>
<evidence type="ECO:0000313" key="2">
    <source>
        <dbReference type="Proteomes" id="UP000829829"/>
    </source>
</evidence>
<name>A0AAE9GI74_9LEPT</name>
<reference evidence="1" key="1">
    <citation type="submission" date="2022-02" db="EMBL/GenBank/DDBJ databases">
        <title>The genetically variable rfb locus in Leptospira is a mobile cassette and a molecular signature of serovar identity.</title>
        <authorList>
            <person name="Nieves C."/>
            <person name="Vincent A.T."/>
            <person name="Zarantonelli L."/>
            <person name="Picardeau M."/>
            <person name="Veyrier F.J."/>
            <person name="Buschiazzo A."/>
        </authorList>
    </citation>
    <scope>NUCLEOTIDE SEQUENCE</scope>
    <source>
        <strain evidence="1">IP1512017</strain>
    </source>
</reference>
<gene>
    <name evidence="1" type="ORF">MAL03_08015</name>
</gene>